<evidence type="ECO:0000259" key="1">
    <source>
        <dbReference type="PROSITE" id="PS51186"/>
    </source>
</evidence>
<gene>
    <name evidence="2" type="ORF">AVDCRST_MAG76-1173</name>
</gene>
<dbReference type="AlphaFoldDB" id="A0A6J4HNN8"/>
<name>A0A6J4HNN8_9ACTN</name>
<dbReference type="EMBL" id="CADCSZ010000070">
    <property type="protein sequence ID" value="CAA9229868.1"/>
    <property type="molecule type" value="Genomic_DNA"/>
</dbReference>
<dbReference type="InterPro" id="IPR016181">
    <property type="entry name" value="Acyl_CoA_acyltransferase"/>
</dbReference>
<dbReference type="PROSITE" id="PS51186">
    <property type="entry name" value="GNAT"/>
    <property type="match status" value="1"/>
</dbReference>
<dbReference type="Gene3D" id="3.40.630.30">
    <property type="match status" value="1"/>
</dbReference>
<dbReference type="GO" id="GO:0016747">
    <property type="term" value="F:acyltransferase activity, transferring groups other than amino-acyl groups"/>
    <property type="evidence" value="ECO:0007669"/>
    <property type="project" value="InterPro"/>
</dbReference>
<proteinExistence type="predicted"/>
<sequence length="274" mass="29001">MPIWADPARGERVRLLADDDMTLLATFVAPPSTRPTAADLRAVPGTDLARLAEVALRDLPGVQVTTRSNEAEALASAGATVQGTTVHLVRYRLREDPPPLPWASLRLSPGMEAVGIEAADPDALAAAQRAAYGPGHPDHRATLEAQETGVLEAMLAGELFGPVYPDASTLVLDEDGRIAACLVATLWEGIGEEWSGGPWVIEVFKVPGAPRGLGRSLLERAVAVCALDDHSAVGLSVNGTNPARRHCERLGFRDAFSRVTLNLPGEWPAPPTPP</sequence>
<dbReference type="InterPro" id="IPR000182">
    <property type="entry name" value="GNAT_dom"/>
</dbReference>
<accession>A0A6J4HNN8</accession>
<dbReference type="SUPFAM" id="SSF55729">
    <property type="entry name" value="Acyl-CoA N-acyltransferases (Nat)"/>
    <property type="match status" value="1"/>
</dbReference>
<organism evidence="2">
    <name type="scientific">uncultured Acidimicrobiales bacterium</name>
    <dbReference type="NCBI Taxonomy" id="310071"/>
    <lineage>
        <taxon>Bacteria</taxon>
        <taxon>Bacillati</taxon>
        <taxon>Actinomycetota</taxon>
        <taxon>Acidimicrobiia</taxon>
        <taxon>Acidimicrobiales</taxon>
        <taxon>environmental samples</taxon>
    </lineage>
</organism>
<reference evidence="2" key="1">
    <citation type="submission" date="2020-02" db="EMBL/GenBank/DDBJ databases">
        <authorList>
            <person name="Meier V. D."/>
        </authorList>
    </citation>
    <scope>NUCLEOTIDE SEQUENCE</scope>
    <source>
        <strain evidence="2">AVDCRST_MAG76</strain>
    </source>
</reference>
<feature type="domain" description="N-acetyltransferase" evidence="1">
    <location>
        <begin position="111"/>
        <end position="270"/>
    </location>
</feature>
<evidence type="ECO:0000313" key="2">
    <source>
        <dbReference type="EMBL" id="CAA9229868.1"/>
    </source>
</evidence>
<protein>
    <recommendedName>
        <fullName evidence="1">N-acetyltransferase domain-containing protein</fullName>
    </recommendedName>
</protein>